<accession>A0A132N9E6</accession>
<keyword evidence="2" id="KW-0560">Oxidoreductase</keyword>
<keyword evidence="8" id="KW-1185">Reference proteome</keyword>
<keyword evidence="3" id="KW-0520">NAD</keyword>
<organism evidence="7 8">
    <name type="scientific">Hydrogenibacillus schlegelii</name>
    <name type="common">Bacillus schlegelii</name>
    <dbReference type="NCBI Taxonomy" id="1484"/>
    <lineage>
        <taxon>Bacteria</taxon>
        <taxon>Bacillati</taxon>
        <taxon>Bacillota</taxon>
        <taxon>Bacilli</taxon>
        <taxon>Bacillales</taxon>
        <taxon>Bacillales Family X. Incertae Sedis</taxon>
        <taxon>Hydrogenibacillus</taxon>
    </lineage>
</organism>
<dbReference type="AlphaFoldDB" id="A0A132N9E6"/>
<dbReference type="RefSeq" id="WP_066201938.1">
    <property type="nucleotide sequence ID" value="NZ_CBCSAS010000047.1"/>
</dbReference>
<dbReference type="PIRSF" id="PIRSF000103">
    <property type="entry name" value="HIBADH"/>
    <property type="match status" value="1"/>
</dbReference>
<dbReference type="Pfam" id="PF14833">
    <property type="entry name" value="NAD_binding_11"/>
    <property type="match status" value="1"/>
</dbReference>
<dbReference type="STRING" id="1484.SA87_00065"/>
<feature type="domain" description="6-phosphogluconate dehydrogenase NADP-binding" evidence="5">
    <location>
        <begin position="15"/>
        <end position="166"/>
    </location>
</feature>
<protein>
    <submittedName>
        <fullName evidence="7">6-phosphogluconate dehydrogenase</fullName>
    </submittedName>
</protein>
<evidence type="ECO:0000313" key="8">
    <source>
        <dbReference type="Proteomes" id="UP000243024"/>
    </source>
</evidence>
<dbReference type="InterPro" id="IPR029154">
    <property type="entry name" value="HIBADH-like_NADP-bd"/>
</dbReference>
<reference evidence="7 8" key="1">
    <citation type="submission" date="2015-09" db="EMBL/GenBank/DDBJ databases">
        <title>Draft genome sequence of Hydrogenibacillus schlegelii DSM 2000.</title>
        <authorList>
            <person name="Hemp J."/>
        </authorList>
    </citation>
    <scope>NUCLEOTIDE SEQUENCE [LARGE SCALE GENOMIC DNA]</scope>
    <source>
        <strain evidence="7 8">MA 48</strain>
    </source>
</reference>
<evidence type="ECO:0000259" key="6">
    <source>
        <dbReference type="Pfam" id="PF14833"/>
    </source>
</evidence>
<dbReference type="InterPro" id="IPR051265">
    <property type="entry name" value="HIBADH-related_NP60_sf"/>
</dbReference>
<evidence type="ECO:0000313" key="7">
    <source>
        <dbReference type="EMBL" id="OAR04008.1"/>
    </source>
</evidence>
<feature type="active site" evidence="4">
    <location>
        <position position="176"/>
    </location>
</feature>
<evidence type="ECO:0000256" key="2">
    <source>
        <dbReference type="ARBA" id="ARBA00023002"/>
    </source>
</evidence>
<evidence type="ECO:0000256" key="1">
    <source>
        <dbReference type="ARBA" id="ARBA00009080"/>
    </source>
</evidence>
<sequence length="298" mass="31775">MTRSHAHAADPRRAVGWIGLGRMGLPMATHLVKAGIPVVAWNRSPKEAPEGTVRLAASPAEAASAGIVFTMLADDAATEAVLPAILEGLPEGGIHVAMSTLGVSFSRSLAERHAARGQRFVAAPVFGRPDAAQAAKLRIVVAGPPAAKEAVRPFLARLGEAIFDVGEEPHLAHAVKLGGNFLIAGMLEALSEAYVFVDKLGVSREAFYEVLTAFFRSPVYDNYGRILLERRFDPPGFQLRLGLKDVRLIARAADEALVPLPLAALLLDRYREAAANGLAEEDWTAILKRVEAAAGLVR</sequence>
<dbReference type="EMBL" id="JXBB01000028">
    <property type="protein sequence ID" value="OAR04008.1"/>
    <property type="molecule type" value="Genomic_DNA"/>
</dbReference>
<dbReference type="Gene3D" id="1.10.1040.10">
    <property type="entry name" value="N-(1-d-carboxylethyl)-l-norvaline Dehydrogenase, domain 2"/>
    <property type="match status" value="1"/>
</dbReference>
<dbReference type="GO" id="GO:0016491">
    <property type="term" value="F:oxidoreductase activity"/>
    <property type="evidence" value="ECO:0007669"/>
    <property type="project" value="UniProtKB-KW"/>
</dbReference>
<dbReference type="GO" id="GO:0051287">
    <property type="term" value="F:NAD binding"/>
    <property type="evidence" value="ECO:0007669"/>
    <property type="project" value="InterPro"/>
</dbReference>
<evidence type="ECO:0000256" key="3">
    <source>
        <dbReference type="ARBA" id="ARBA00023027"/>
    </source>
</evidence>
<name>A0A132N9E6_HYDSH</name>
<dbReference type="Proteomes" id="UP000243024">
    <property type="component" value="Unassembled WGS sequence"/>
</dbReference>
<gene>
    <name evidence="7" type="ORF">SA87_00065</name>
</gene>
<evidence type="ECO:0000256" key="4">
    <source>
        <dbReference type="PIRSR" id="PIRSR000103-1"/>
    </source>
</evidence>
<dbReference type="PANTHER" id="PTHR43580">
    <property type="entry name" value="OXIDOREDUCTASE GLYR1-RELATED"/>
    <property type="match status" value="1"/>
</dbReference>
<dbReference type="InterPro" id="IPR013328">
    <property type="entry name" value="6PGD_dom2"/>
</dbReference>
<dbReference type="InterPro" id="IPR036291">
    <property type="entry name" value="NAD(P)-bd_dom_sf"/>
</dbReference>
<dbReference type="Pfam" id="PF03446">
    <property type="entry name" value="NAD_binding_2"/>
    <property type="match status" value="1"/>
</dbReference>
<dbReference type="GO" id="GO:0050661">
    <property type="term" value="F:NADP binding"/>
    <property type="evidence" value="ECO:0007669"/>
    <property type="project" value="InterPro"/>
</dbReference>
<feature type="domain" description="3-hydroxyisobutyrate dehydrogenase-like NAD-binding" evidence="6">
    <location>
        <begin position="172"/>
        <end position="288"/>
    </location>
</feature>
<evidence type="ECO:0000259" key="5">
    <source>
        <dbReference type="Pfam" id="PF03446"/>
    </source>
</evidence>
<dbReference type="InterPro" id="IPR006115">
    <property type="entry name" value="6PGDH_NADP-bd"/>
</dbReference>
<dbReference type="SUPFAM" id="SSF51735">
    <property type="entry name" value="NAD(P)-binding Rossmann-fold domains"/>
    <property type="match status" value="1"/>
</dbReference>
<comment type="similarity">
    <text evidence="1">Belongs to the HIBADH-related family.</text>
</comment>
<dbReference type="Gene3D" id="3.40.50.720">
    <property type="entry name" value="NAD(P)-binding Rossmann-like Domain"/>
    <property type="match status" value="1"/>
</dbReference>
<proteinExistence type="inferred from homology"/>
<dbReference type="PANTHER" id="PTHR43580:SF2">
    <property type="entry name" value="CYTOKINE-LIKE NUCLEAR FACTOR N-PAC"/>
    <property type="match status" value="1"/>
</dbReference>
<dbReference type="OrthoDB" id="9786703at2"/>
<dbReference type="InterPro" id="IPR008927">
    <property type="entry name" value="6-PGluconate_DH-like_C_sf"/>
</dbReference>
<dbReference type="SUPFAM" id="SSF48179">
    <property type="entry name" value="6-phosphogluconate dehydrogenase C-terminal domain-like"/>
    <property type="match status" value="1"/>
</dbReference>
<dbReference type="InterPro" id="IPR015815">
    <property type="entry name" value="HIBADH-related"/>
</dbReference>
<comment type="caution">
    <text evidence="7">The sequence shown here is derived from an EMBL/GenBank/DDBJ whole genome shotgun (WGS) entry which is preliminary data.</text>
</comment>